<evidence type="ECO:0000313" key="4">
    <source>
        <dbReference type="EMBL" id="GHF30541.1"/>
    </source>
</evidence>
<evidence type="ECO:0000256" key="2">
    <source>
        <dbReference type="PROSITE-ProRule" id="PRU00703"/>
    </source>
</evidence>
<dbReference type="InterPro" id="IPR051257">
    <property type="entry name" value="Diverse_CBS-Domain"/>
</dbReference>
<feature type="domain" description="CBS" evidence="3">
    <location>
        <begin position="8"/>
        <end position="66"/>
    </location>
</feature>
<keyword evidence="5" id="KW-1185">Reference proteome</keyword>
<dbReference type="CDD" id="cd04623">
    <property type="entry name" value="CBS_pair_bac_euk"/>
    <property type="match status" value="1"/>
</dbReference>
<dbReference type="PANTHER" id="PTHR43080:SF2">
    <property type="entry name" value="CBS DOMAIN-CONTAINING PROTEIN"/>
    <property type="match status" value="1"/>
</dbReference>
<dbReference type="AlphaFoldDB" id="A0A919EAM6"/>
<dbReference type="Gene3D" id="3.10.580.10">
    <property type="entry name" value="CBS-domain"/>
    <property type="match status" value="1"/>
</dbReference>
<comment type="caution">
    <text evidence="4">The sequence shown here is derived from an EMBL/GenBank/DDBJ whole genome shotgun (WGS) entry which is preliminary data.</text>
</comment>
<gene>
    <name evidence="4" type="ORF">GCM10017044_27400</name>
</gene>
<proteinExistence type="predicted"/>
<dbReference type="InterPro" id="IPR000644">
    <property type="entry name" value="CBS_dom"/>
</dbReference>
<evidence type="ECO:0000313" key="5">
    <source>
        <dbReference type="Proteomes" id="UP000630923"/>
    </source>
</evidence>
<dbReference type="Pfam" id="PF00571">
    <property type="entry name" value="CBS"/>
    <property type="match status" value="2"/>
</dbReference>
<feature type="domain" description="CBS" evidence="3">
    <location>
        <begin position="75"/>
        <end position="131"/>
    </location>
</feature>
<dbReference type="RefSeq" id="WP_191253907.1">
    <property type="nucleotide sequence ID" value="NZ_BNCI01000002.1"/>
</dbReference>
<reference evidence="4" key="2">
    <citation type="submission" date="2020-09" db="EMBL/GenBank/DDBJ databases">
        <authorList>
            <person name="Sun Q."/>
            <person name="Kim S."/>
        </authorList>
    </citation>
    <scope>NUCLEOTIDE SEQUENCE</scope>
    <source>
        <strain evidence="4">KCTC 42590</strain>
    </source>
</reference>
<organism evidence="4 5">
    <name type="scientific">Kordiimonas sediminis</name>
    <dbReference type="NCBI Taxonomy" id="1735581"/>
    <lineage>
        <taxon>Bacteria</taxon>
        <taxon>Pseudomonadati</taxon>
        <taxon>Pseudomonadota</taxon>
        <taxon>Alphaproteobacteria</taxon>
        <taxon>Kordiimonadales</taxon>
        <taxon>Kordiimonadaceae</taxon>
        <taxon>Kordiimonas</taxon>
    </lineage>
</organism>
<sequence length="142" mass="15390">MTVSHILKTKGDEVISLQVGCTVSDVAKILGERRIGAIPIMDGDKIAGIISERDVVRGLAIRGGDVLKDDVSTLMTKSVTTCATTTTVRQLMEMMTERRIRHVPIVEGGKLVGMVTIGDVVNERLHETEQEAEALKEYIASA</sequence>
<dbReference type="InterPro" id="IPR046342">
    <property type="entry name" value="CBS_dom_sf"/>
</dbReference>
<dbReference type="Proteomes" id="UP000630923">
    <property type="component" value="Unassembled WGS sequence"/>
</dbReference>
<protein>
    <submittedName>
        <fullName evidence="4">Inosine-5-monophosphate dehydrogenase</fullName>
    </submittedName>
</protein>
<dbReference type="SUPFAM" id="SSF54631">
    <property type="entry name" value="CBS-domain pair"/>
    <property type="match status" value="1"/>
</dbReference>
<dbReference type="PANTHER" id="PTHR43080">
    <property type="entry name" value="CBS DOMAIN-CONTAINING PROTEIN CBSX3, MITOCHONDRIAL"/>
    <property type="match status" value="1"/>
</dbReference>
<evidence type="ECO:0000259" key="3">
    <source>
        <dbReference type="PROSITE" id="PS51371"/>
    </source>
</evidence>
<evidence type="ECO:0000256" key="1">
    <source>
        <dbReference type="ARBA" id="ARBA00023122"/>
    </source>
</evidence>
<dbReference type="SMART" id="SM00116">
    <property type="entry name" value="CBS"/>
    <property type="match status" value="2"/>
</dbReference>
<name>A0A919EAM6_9PROT</name>
<keyword evidence="1 2" id="KW-0129">CBS domain</keyword>
<reference evidence="4" key="1">
    <citation type="journal article" date="2014" name="Int. J. Syst. Evol. Microbiol.">
        <title>Complete genome sequence of Corynebacterium casei LMG S-19264T (=DSM 44701T), isolated from a smear-ripened cheese.</title>
        <authorList>
            <consortium name="US DOE Joint Genome Institute (JGI-PGF)"/>
            <person name="Walter F."/>
            <person name="Albersmeier A."/>
            <person name="Kalinowski J."/>
            <person name="Ruckert C."/>
        </authorList>
    </citation>
    <scope>NUCLEOTIDE SEQUENCE</scope>
    <source>
        <strain evidence="4">KCTC 42590</strain>
    </source>
</reference>
<dbReference type="EMBL" id="BNCI01000002">
    <property type="protein sequence ID" value="GHF30541.1"/>
    <property type="molecule type" value="Genomic_DNA"/>
</dbReference>
<dbReference type="PROSITE" id="PS51371">
    <property type="entry name" value="CBS"/>
    <property type="match status" value="2"/>
</dbReference>
<dbReference type="InterPro" id="IPR044725">
    <property type="entry name" value="CBSX3_CBS_dom"/>
</dbReference>
<accession>A0A919EAM6</accession>